<keyword evidence="1" id="KW-0677">Repeat</keyword>
<feature type="non-terminal residue" evidence="6">
    <location>
        <position position="403"/>
    </location>
</feature>
<dbReference type="InterPro" id="IPR012677">
    <property type="entry name" value="Nucleotide-bd_a/b_plait_sf"/>
</dbReference>
<dbReference type="EMBL" id="VWZO01017920">
    <property type="protein sequence ID" value="NXH20233.1"/>
    <property type="molecule type" value="Genomic_DNA"/>
</dbReference>
<organism evidence="6 7">
    <name type="scientific">Bucco capensis</name>
    <name type="common">collared puffbird</name>
    <dbReference type="NCBI Taxonomy" id="135168"/>
    <lineage>
        <taxon>Eukaryota</taxon>
        <taxon>Metazoa</taxon>
        <taxon>Chordata</taxon>
        <taxon>Craniata</taxon>
        <taxon>Vertebrata</taxon>
        <taxon>Euteleostomi</taxon>
        <taxon>Archelosauria</taxon>
        <taxon>Archosauria</taxon>
        <taxon>Dinosauria</taxon>
        <taxon>Saurischia</taxon>
        <taxon>Theropoda</taxon>
        <taxon>Coelurosauria</taxon>
        <taxon>Aves</taxon>
        <taxon>Neognathae</taxon>
        <taxon>Neoaves</taxon>
        <taxon>Telluraves</taxon>
        <taxon>Coraciimorphae</taxon>
        <taxon>Piciformes</taxon>
        <taxon>Bucconidae</taxon>
        <taxon>Bucco</taxon>
    </lineage>
</organism>
<dbReference type="PROSITE" id="PS50102">
    <property type="entry name" value="RRM"/>
    <property type="match status" value="1"/>
</dbReference>
<evidence type="ECO:0000256" key="2">
    <source>
        <dbReference type="ARBA" id="ARBA00022884"/>
    </source>
</evidence>
<evidence type="ECO:0000259" key="5">
    <source>
        <dbReference type="PROSITE" id="PS50102"/>
    </source>
</evidence>
<keyword evidence="2 3" id="KW-0694">RNA-binding</keyword>
<reference evidence="6 7" key="1">
    <citation type="submission" date="2019-09" db="EMBL/GenBank/DDBJ databases">
        <title>Bird 10,000 Genomes (B10K) Project - Family phase.</title>
        <authorList>
            <person name="Zhang G."/>
        </authorList>
    </citation>
    <scope>NUCLEOTIDE SEQUENCE [LARGE SCALE GENOMIC DNA]</scope>
    <source>
        <strain evidence="6">B10K-DU-001-16</strain>
        <tissue evidence="6">Muscle</tissue>
    </source>
</reference>
<evidence type="ECO:0000313" key="6">
    <source>
        <dbReference type="EMBL" id="NXH20233.1"/>
    </source>
</evidence>
<evidence type="ECO:0000256" key="3">
    <source>
        <dbReference type="PROSITE-ProRule" id="PRU00176"/>
    </source>
</evidence>
<protein>
    <submittedName>
        <fullName evidence="6">CELF3 protein</fullName>
    </submittedName>
</protein>
<comment type="caution">
    <text evidence="6">The sequence shown here is derived from an EMBL/GenBank/DDBJ whole genome shotgun (WGS) entry which is preliminary data.</text>
</comment>
<dbReference type="CDD" id="cd12635">
    <property type="entry name" value="RRM2_CELF3_4_5_6"/>
    <property type="match status" value="1"/>
</dbReference>
<evidence type="ECO:0000256" key="4">
    <source>
        <dbReference type="SAM" id="MobiDB-lite"/>
    </source>
</evidence>
<gene>
    <name evidence="6" type="primary">Celf3</name>
    <name evidence="6" type="ORF">BUCCAP_R09513</name>
</gene>
<evidence type="ECO:0000313" key="7">
    <source>
        <dbReference type="Proteomes" id="UP000534107"/>
    </source>
</evidence>
<dbReference type="FunFam" id="3.30.70.330:FF:001010">
    <property type="entry name" value="CUGBP Elav-like family member 5"/>
    <property type="match status" value="1"/>
</dbReference>
<dbReference type="FunFam" id="3.30.70.330:FF:000007">
    <property type="entry name" value="CUGBP Elav-like family member 4 isoform 3"/>
    <property type="match status" value="1"/>
</dbReference>
<proteinExistence type="predicted"/>
<accession>A0A7K9I2B4</accession>
<feature type="non-terminal residue" evidence="6">
    <location>
        <position position="1"/>
    </location>
</feature>
<dbReference type="Proteomes" id="UP000534107">
    <property type="component" value="Unassembled WGS sequence"/>
</dbReference>
<dbReference type="GO" id="GO:0003723">
    <property type="term" value="F:RNA binding"/>
    <property type="evidence" value="ECO:0007669"/>
    <property type="project" value="UniProtKB-UniRule"/>
</dbReference>
<evidence type="ECO:0000256" key="1">
    <source>
        <dbReference type="ARBA" id="ARBA00022737"/>
    </source>
</evidence>
<dbReference type="InterPro" id="IPR000504">
    <property type="entry name" value="RRM_dom"/>
</dbReference>
<dbReference type="SUPFAM" id="SSF54928">
    <property type="entry name" value="RNA-binding domain, RBD"/>
    <property type="match status" value="2"/>
</dbReference>
<dbReference type="Gene3D" id="3.30.70.330">
    <property type="match status" value="3"/>
</dbReference>
<dbReference type="InterPro" id="IPR035979">
    <property type="entry name" value="RBD_domain_sf"/>
</dbReference>
<dbReference type="Pfam" id="PF00076">
    <property type="entry name" value="RRM_1"/>
    <property type="match status" value="1"/>
</dbReference>
<feature type="compositionally biased region" description="Polar residues" evidence="4">
    <location>
        <begin position="241"/>
        <end position="253"/>
    </location>
</feature>
<keyword evidence="7" id="KW-1185">Reference proteome</keyword>
<sequence length="403" mass="42587">GCAFLTYCARDSALKAQSALHEQKTLPGMNRPIQVKPADSEGRGEDRKLFVGMLGKQQSEDDVRRLFEPFGQIEECTILRGPDGASKGCAFVKYGSHAEAQAAINSLHGSQTMPGASSSLVVKFADTDKERTLRRMHQMAGQLGIFNPMTIQFGAYGAYTQAIMQQQAALMAAAQGTCLNPMAAIAAAQMQQMAAFNVSGLVAAPLTPSSGTSTPPGISTAPVPSIATPIGVNGFSPLPPQTNGQPASDTIYTNGIHPYPAQSPTVADPLQQAYAGMQHYAAAYPTAYAPISQAFPQQAPIIPQQQREGEGLGGWGHPAMGLVAPHCPPSLVLTPGLTCGCPLCVTQVPKAVTCLFITCPRSFVSFDNPTSAQAAIQAMNGFQIGMKRLKVQLKRPKDANRPY</sequence>
<dbReference type="OrthoDB" id="410044at2759"/>
<name>A0A7K9I2B4_9PICI</name>
<feature type="region of interest" description="Disordered" evidence="4">
    <location>
        <begin position="232"/>
        <end position="255"/>
    </location>
</feature>
<dbReference type="SMART" id="SM00360">
    <property type="entry name" value="RRM"/>
    <property type="match status" value="1"/>
</dbReference>
<dbReference type="PANTHER" id="PTHR24012">
    <property type="entry name" value="RNA BINDING PROTEIN"/>
    <property type="match status" value="1"/>
</dbReference>
<dbReference type="AlphaFoldDB" id="A0A7K9I2B4"/>
<feature type="domain" description="RRM" evidence="5">
    <location>
        <begin position="47"/>
        <end position="127"/>
    </location>
</feature>